<sequence length="61" mass="7237">MNRLNELPPGDYCPECSRLTWETLETEPGMYDEDWNLLCNMELRRCLSCLSLWRVLTDLPT</sequence>
<protein>
    <submittedName>
        <fullName evidence="1">Uncharacterized protein</fullName>
    </submittedName>
</protein>
<evidence type="ECO:0000313" key="1">
    <source>
        <dbReference type="EMBL" id="UBF22732.1"/>
    </source>
</evidence>
<organism evidence="1 2">
    <name type="scientific">Halorubrum tailed virus 27</name>
    <dbReference type="NCBI Taxonomy" id="2878008"/>
    <lineage>
        <taxon>Viruses</taxon>
        <taxon>Duplodnaviria</taxon>
        <taxon>Heunggongvirae</taxon>
        <taxon>Uroviricota</taxon>
        <taxon>Caudoviricetes</taxon>
        <taxon>Thumleimavirales</taxon>
        <taxon>Hafunaviridae</taxon>
        <taxon>Minorvirus</taxon>
        <taxon>Minorvirus thailandense</taxon>
        <taxon>Minorvirus HRTV27</taxon>
    </lineage>
</organism>
<dbReference type="EMBL" id="MZ334522">
    <property type="protein sequence ID" value="UBF22732.1"/>
    <property type="molecule type" value="Genomic_DNA"/>
</dbReference>
<reference evidence="1" key="1">
    <citation type="submission" date="2021-05" db="EMBL/GenBank/DDBJ databases">
        <title>Diversity, taxonomy and evolution of archaeal viruses of the class Caudoviricetes.</title>
        <authorList>
            <person name="Liu Y."/>
            <person name="Demina T.A."/>
            <person name="Roux S."/>
            <person name="Aiewsakun P."/>
            <person name="Kazlauskas D."/>
            <person name="Simmonds P."/>
            <person name="Prangishvili D."/>
            <person name="Oksanen H.M."/>
            <person name="Krupovic M."/>
        </authorList>
    </citation>
    <scope>NUCLEOTIDE SEQUENCE</scope>
    <source>
        <strain evidence="1">HRTV-27/27</strain>
    </source>
</reference>
<keyword evidence="2" id="KW-1185">Reference proteome</keyword>
<proteinExistence type="predicted"/>
<name>A0AAE8XYZ1_9CAUD</name>
<dbReference type="Proteomes" id="UP000827260">
    <property type="component" value="Segment"/>
</dbReference>
<gene>
    <name evidence="1" type="ORF">HRTV-27_gp39</name>
</gene>
<evidence type="ECO:0000313" key="2">
    <source>
        <dbReference type="Proteomes" id="UP000827260"/>
    </source>
</evidence>
<accession>A0AAE8XYZ1</accession>